<dbReference type="EMBL" id="JANPWB010000010">
    <property type="protein sequence ID" value="KAJ1146087.1"/>
    <property type="molecule type" value="Genomic_DNA"/>
</dbReference>
<organism evidence="2 3">
    <name type="scientific">Pleurodeles waltl</name>
    <name type="common">Iberian ribbed newt</name>
    <dbReference type="NCBI Taxonomy" id="8319"/>
    <lineage>
        <taxon>Eukaryota</taxon>
        <taxon>Metazoa</taxon>
        <taxon>Chordata</taxon>
        <taxon>Craniata</taxon>
        <taxon>Vertebrata</taxon>
        <taxon>Euteleostomi</taxon>
        <taxon>Amphibia</taxon>
        <taxon>Batrachia</taxon>
        <taxon>Caudata</taxon>
        <taxon>Salamandroidea</taxon>
        <taxon>Salamandridae</taxon>
        <taxon>Pleurodelinae</taxon>
        <taxon>Pleurodeles</taxon>
    </lineage>
</organism>
<evidence type="ECO:0000313" key="2">
    <source>
        <dbReference type="EMBL" id="KAJ1146087.1"/>
    </source>
</evidence>
<comment type="caution">
    <text evidence="2">The sequence shown here is derived from an EMBL/GenBank/DDBJ whole genome shotgun (WGS) entry which is preliminary data.</text>
</comment>
<dbReference type="Proteomes" id="UP001066276">
    <property type="component" value="Chromosome 6"/>
</dbReference>
<name>A0AAV7R317_PLEWA</name>
<reference evidence="2" key="1">
    <citation type="journal article" date="2022" name="bioRxiv">
        <title>Sequencing and chromosome-scale assembly of the giantPleurodeles waltlgenome.</title>
        <authorList>
            <person name="Brown T."/>
            <person name="Elewa A."/>
            <person name="Iarovenko S."/>
            <person name="Subramanian E."/>
            <person name="Araus A.J."/>
            <person name="Petzold A."/>
            <person name="Susuki M."/>
            <person name="Suzuki K.-i.T."/>
            <person name="Hayashi T."/>
            <person name="Toyoda A."/>
            <person name="Oliveira C."/>
            <person name="Osipova E."/>
            <person name="Leigh N.D."/>
            <person name="Simon A."/>
            <person name="Yun M.H."/>
        </authorList>
    </citation>
    <scope>NUCLEOTIDE SEQUENCE</scope>
    <source>
        <strain evidence="2">20211129_DDA</strain>
        <tissue evidence="2">Liver</tissue>
    </source>
</reference>
<keyword evidence="3" id="KW-1185">Reference proteome</keyword>
<accession>A0AAV7R317</accession>
<sequence>MELQDVLGRHRPLSEDTEDDQKSSHGHGRGAGEWVSAPRGGTPNRVYGIYLIPVSGKGPGGRNEQRG</sequence>
<gene>
    <name evidence="2" type="ORF">NDU88_012369</name>
</gene>
<protein>
    <submittedName>
        <fullName evidence="2">Uncharacterized protein</fullName>
    </submittedName>
</protein>
<evidence type="ECO:0000256" key="1">
    <source>
        <dbReference type="SAM" id="MobiDB-lite"/>
    </source>
</evidence>
<dbReference type="AlphaFoldDB" id="A0AAV7R317"/>
<evidence type="ECO:0000313" key="3">
    <source>
        <dbReference type="Proteomes" id="UP001066276"/>
    </source>
</evidence>
<feature type="region of interest" description="Disordered" evidence="1">
    <location>
        <begin position="1"/>
        <end position="42"/>
    </location>
</feature>
<proteinExistence type="predicted"/>